<proteinExistence type="predicted"/>
<gene>
    <name evidence="2" type="ORF">K503DRAFT_804770</name>
</gene>
<dbReference type="InParanoid" id="A0A1B7MK64"/>
<feature type="compositionally biased region" description="Polar residues" evidence="1">
    <location>
        <begin position="134"/>
        <end position="144"/>
    </location>
</feature>
<dbReference type="Proteomes" id="UP000092154">
    <property type="component" value="Unassembled WGS sequence"/>
</dbReference>
<feature type="compositionally biased region" description="Basic and acidic residues" evidence="1">
    <location>
        <begin position="194"/>
        <end position="203"/>
    </location>
</feature>
<accession>A0A1B7MK64</accession>
<protein>
    <submittedName>
        <fullName evidence="2">Uncharacterized protein</fullName>
    </submittedName>
</protein>
<name>A0A1B7MK64_9AGAM</name>
<organism evidence="2 3">
    <name type="scientific">Rhizopogon vinicolor AM-OR11-026</name>
    <dbReference type="NCBI Taxonomy" id="1314800"/>
    <lineage>
        <taxon>Eukaryota</taxon>
        <taxon>Fungi</taxon>
        <taxon>Dikarya</taxon>
        <taxon>Basidiomycota</taxon>
        <taxon>Agaricomycotina</taxon>
        <taxon>Agaricomycetes</taxon>
        <taxon>Agaricomycetidae</taxon>
        <taxon>Boletales</taxon>
        <taxon>Suillineae</taxon>
        <taxon>Rhizopogonaceae</taxon>
        <taxon>Rhizopogon</taxon>
    </lineage>
</organism>
<dbReference type="OrthoDB" id="2804090at2759"/>
<evidence type="ECO:0000313" key="2">
    <source>
        <dbReference type="EMBL" id="OAX32969.1"/>
    </source>
</evidence>
<reference evidence="2 3" key="1">
    <citation type="submission" date="2016-06" db="EMBL/GenBank/DDBJ databases">
        <title>Comparative genomics of the ectomycorrhizal sister species Rhizopogon vinicolor and Rhizopogon vesiculosus (Basidiomycota: Boletales) reveals a divergence of the mating type B locus.</title>
        <authorList>
            <consortium name="DOE Joint Genome Institute"/>
            <person name="Mujic A.B."/>
            <person name="Kuo A."/>
            <person name="Tritt A."/>
            <person name="Lipzen A."/>
            <person name="Chen C."/>
            <person name="Johnson J."/>
            <person name="Sharma A."/>
            <person name="Barry K."/>
            <person name="Grigoriev I.V."/>
            <person name="Spatafora J.W."/>
        </authorList>
    </citation>
    <scope>NUCLEOTIDE SEQUENCE [LARGE SCALE GENOMIC DNA]</scope>
    <source>
        <strain evidence="2 3">AM-OR11-026</strain>
    </source>
</reference>
<feature type="compositionally biased region" description="Basic residues" evidence="1">
    <location>
        <begin position="169"/>
        <end position="179"/>
    </location>
</feature>
<feature type="region of interest" description="Disordered" evidence="1">
    <location>
        <begin position="128"/>
        <end position="204"/>
    </location>
</feature>
<keyword evidence="3" id="KW-1185">Reference proteome</keyword>
<sequence length="271" mass="30437">MPNALTLFKSNSTTGAAWLRAHDALSVTVQDNLVITTPNMDFVPEFHHFKDEDLQVRVDGRFSVINCFQWPQGYDQIFPYAACIPHKESFPFPHPLHWVWFTPNQDDFIPIPSDSFPVGTLAQGATYKDPESDILSQPSCSSSDPPTSGKAPGPSSSSSKSSTTSKALPQKRGKQKHQPHSLDARPAHSAQSGESRDKWKDPETPYLPPVNLHWDYAMKNVIKTQSRVYTPYIIDCRYRFPEPALLLGPKLSECLQAYLANWLACRPLWIG</sequence>
<evidence type="ECO:0000256" key="1">
    <source>
        <dbReference type="SAM" id="MobiDB-lite"/>
    </source>
</evidence>
<feature type="compositionally biased region" description="Low complexity" evidence="1">
    <location>
        <begin position="145"/>
        <end position="167"/>
    </location>
</feature>
<evidence type="ECO:0000313" key="3">
    <source>
        <dbReference type="Proteomes" id="UP000092154"/>
    </source>
</evidence>
<dbReference type="EMBL" id="KV448869">
    <property type="protein sequence ID" value="OAX32969.1"/>
    <property type="molecule type" value="Genomic_DNA"/>
</dbReference>
<dbReference type="AlphaFoldDB" id="A0A1B7MK64"/>